<dbReference type="Proteomes" id="UP000217257">
    <property type="component" value="Chromosome"/>
</dbReference>
<evidence type="ECO:0000256" key="4">
    <source>
        <dbReference type="ARBA" id="ARBA00022801"/>
    </source>
</evidence>
<evidence type="ECO:0000313" key="8">
    <source>
        <dbReference type="Proteomes" id="UP000217257"/>
    </source>
</evidence>
<protein>
    <submittedName>
        <fullName evidence="7">M20/M25/M40 family peptidase</fullName>
    </submittedName>
</protein>
<evidence type="ECO:0000259" key="6">
    <source>
        <dbReference type="Pfam" id="PF07687"/>
    </source>
</evidence>
<dbReference type="EMBL" id="CP022098">
    <property type="protein sequence ID" value="ATB36854.1"/>
    <property type="molecule type" value="Genomic_DNA"/>
</dbReference>
<dbReference type="NCBIfam" id="NF006112">
    <property type="entry name" value="PRK08262.1-3"/>
    <property type="match status" value="1"/>
</dbReference>
<dbReference type="Pfam" id="PF07687">
    <property type="entry name" value="M20_dimer"/>
    <property type="match status" value="1"/>
</dbReference>
<keyword evidence="5" id="KW-0862">Zinc</keyword>
<dbReference type="Gene3D" id="3.30.70.360">
    <property type="match status" value="1"/>
</dbReference>
<dbReference type="KEGG" id="cfus:CYFUS_002269"/>
<dbReference type="Gene3D" id="3.40.630.10">
    <property type="entry name" value="Zn peptidases"/>
    <property type="match status" value="1"/>
</dbReference>
<dbReference type="GO" id="GO:0006508">
    <property type="term" value="P:proteolysis"/>
    <property type="evidence" value="ECO:0007669"/>
    <property type="project" value="UniProtKB-KW"/>
</dbReference>
<evidence type="ECO:0000256" key="2">
    <source>
        <dbReference type="ARBA" id="ARBA00022670"/>
    </source>
</evidence>
<evidence type="ECO:0000256" key="5">
    <source>
        <dbReference type="ARBA" id="ARBA00022833"/>
    </source>
</evidence>
<dbReference type="Gene3D" id="1.10.150.900">
    <property type="match status" value="1"/>
</dbReference>
<dbReference type="GO" id="GO:0046872">
    <property type="term" value="F:metal ion binding"/>
    <property type="evidence" value="ECO:0007669"/>
    <property type="project" value="UniProtKB-KW"/>
</dbReference>
<keyword evidence="4" id="KW-0378">Hydrolase</keyword>
<dbReference type="AlphaFoldDB" id="A0A250IYQ5"/>
<dbReference type="Pfam" id="PF01546">
    <property type="entry name" value="Peptidase_M20"/>
    <property type="match status" value="1"/>
</dbReference>
<name>A0A250IYQ5_9BACT</name>
<dbReference type="InterPro" id="IPR002933">
    <property type="entry name" value="Peptidase_M20"/>
</dbReference>
<reference evidence="7 8" key="1">
    <citation type="submission" date="2017-06" db="EMBL/GenBank/DDBJ databases">
        <title>Sequencing and comparative analysis of myxobacterial genomes.</title>
        <authorList>
            <person name="Rupp O."/>
            <person name="Goesmann A."/>
            <person name="Sogaard-Andersen L."/>
        </authorList>
    </citation>
    <scope>NUCLEOTIDE SEQUENCE [LARGE SCALE GENOMIC DNA]</scope>
    <source>
        <strain evidence="7 8">DSM 52655</strain>
    </source>
</reference>
<dbReference type="InterPro" id="IPR036264">
    <property type="entry name" value="Bact_exopeptidase_dim_dom"/>
</dbReference>
<organism evidence="7 8">
    <name type="scientific">Cystobacter fuscus</name>
    <dbReference type="NCBI Taxonomy" id="43"/>
    <lineage>
        <taxon>Bacteria</taxon>
        <taxon>Pseudomonadati</taxon>
        <taxon>Myxococcota</taxon>
        <taxon>Myxococcia</taxon>
        <taxon>Myxococcales</taxon>
        <taxon>Cystobacterineae</taxon>
        <taxon>Archangiaceae</taxon>
        <taxon>Cystobacter</taxon>
    </lineage>
</organism>
<dbReference type="PANTHER" id="PTHR45962:SF1">
    <property type="entry name" value="N-FATTY-ACYL-AMINO ACID SYNTHASE_HYDROLASE PM20D1"/>
    <property type="match status" value="1"/>
</dbReference>
<sequence>MKTLARIGLGVGGALALSIAVIGVRTAMLEAPAVAALDGGGGSLAGPVAVDVNAAAQRLSQAIRFRTVSHQDKVEDQSAEWDRLHAWLVSAYPAAHAAMTREVISGHTLIYTWKGSDPSLAPIVLMAHQDVVPVTPGTEKDWRHPPFDGVVADGAVWGRGAIDDKGSLITLFEGAELLAAQGFTPRRTVLLVSTHDEEARGEGARAVADWMKARGLQAEFVLDEGMAVISDNPVTGGAVALIGVAEKGYGTLNVVARAPGGHSSSPPKDAGGAVLLSKAVVAIAEHPFPMEFKGPGVALLETLAPTGSWALRMAVANRWLFEPLLLQQVAATSTGAALLHTTIAPTMLRGSPKENVLPQDATAWINYRIAPGDTSETVLAHARAAVGDLPVELSWTKTPDEPTPISSTRSRGWNVLASLAGEMSRAPVSAGLVTAATDSRHLLPVATDVYRFQPMTFSLSSLQMIHGTNEHLTLENLEFAVGFYARLIATAAR</sequence>
<keyword evidence="2" id="KW-0645">Protease</keyword>
<gene>
    <name evidence="7" type="ORF">CYFUS_002269</name>
</gene>
<evidence type="ECO:0000256" key="3">
    <source>
        <dbReference type="ARBA" id="ARBA00022723"/>
    </source>
</evidence>
<dbReference type="PANTHER" id="PTHR45962">
    <property type="entry name" value="N-FATTY-ACYL-AMINO ACID SYNTHASE/HYDROLASE PM20D1"/>
    <property type="match status" value="1"/>
</dbReference>
<accession>A0A250IYQ5</accession>
<evidence type="ECO:0000313" key="7">
    <source>
        <dbReference type="EMBL" id="ATB36854.1"/>
    </source>
</evidence>
<dbReference type="InterPro" id="IPR011650">
    <property type="entry name" value="Peptidase_M20_dimer"/>
</dbReference>
<evidence type="ECO:0000256" key="1">
    <source>
        <dbReference type="ARBA" id="ARBA00006247"/>
    </source>
</evidence>
<feature type="domain" description="Peptidase M20 dimerisation" evidence="6">
    <location>
        <begin position="244"/>
        <end position="389"/>
    </location>
</feature>
<comment type="similarity">
    <text evidence="1">Belongs to the peptidase M20A family.</text>
</comment>
<dbReference type="SUPFAM" id="SSF53187">
    <property type="entry name" value="Zn-dependent exopeptidases"/>
    <property type="match status" value="1"/>
</dbReference>
<dbReference type="GO" id="GO:0008233">
    <property type="term" value="F:peptidase activity"/>
    <property type="evidence" value="ECO:0007669"/>
    <property type="project" value="UniProtKB-KW"/>
</dbReference>
<dbReference type="InterPro" id="IPR047177">
    <property type="entry name" value="Pept_M20A"/>
</dbReference>
<keyword evidence="3" id="KW-0479">Metal-binding</keyword>
<proteinExistence type="inferred from homology"/>
<dbReference type="SUPFAM" id="SSF55031">
    <property type="entry name" value="Bacterial exopeptidase dimerisation domain"/>
    <property type="match status" value="1"/>
</dbReference>
<dbReference type="RefSeq" id="WP_095985260.1">
    <property type="nucleotide sequence ID" value="NZ_CP022098.1"/>
</dbReference>